<dbReference type="NCBIfam" id="NF033516">
    <property type="entry name" value="transpos_IS3"/>
    <property type="match status" value="1"/>
</dbReference>
<dbReference type="InterPro" id="IPR012337">
    <property type="entry name" value="RNaseH-like_sf"/>
</dbReference>
<gene>
    <name evidence="3" type="ORF">EV698_1903</name>
</gene>
<sequence length="348" mass="39599">MTSLPDRQNTVALVEQAQRDGARLARACDIVGVSVRTYQRWSTPQGTCADARPDARRPVPHNKLSEVERAVIITLCNQPHYRSRPPAYIVADQADEGCYIASESTFYRVLRDHDQNHHRGRDKAPEGRRAPTTHRADAPNQLWSWDVSWLPGPICGAWWYLYLIVDVFSRKIVGHEVYAAETGELASELVEKAHWREHLALRDKPLILHSDNGSPMKAATFLQKLYDLGITPSRSRPRVSNDNAYSEALFRTLKYRPGFPAKGFANLEQAREWVLGFVHWYNTEHRHSALNYVTPDQRHSGEATSILANRRATYEQARNAHPERWPGAIRNFGLPDAVDLNPEKASHC</sequence>
<dbReference type="AlphaFoldDB" id="A0A4Q8D2R3"/>
<evidence type="ECO:0000313" key="3">
    <source>
        <dbReference type="EMBL" id="RZU99610.1"/>
    </source>
</evidence>
<dbReference type="PANTHER" id="PTHR46889:SF4">
    <property type="entry name" value="TRANSPOSASE INSO FOR INSERTION SEQUENCE ELEMENT IS911B-RELATED"/>
    <property type="match status" value="1"/>
</dbReference>
<dbReference type="GO" id="GO:0003676">
    <property type="term" value="F:nucleic acid binding"/>
    <property type="evidence" value="ECO:0007669"/>
    <property type="project" value="InterPro"/>
</dbReference>
<dbReference type="Proteomes" id="UP000292298">
    <property type="component" value="Unassembled WGS sequence"/>
</dbReference>
<dbReference type="Gene3D" id="3.30.420.10">
    <property type="entry name" value="Ribonuclease H-like superfamily/Ribonuclease H"/>
    <property type="match status" value="1"/>
</dbReference>
<proteinExistence type="predicted"/>
<dbReference type="SUPFAM" id="SSF53098">
    <property type="entry name" value="Ribonuclease H-like"/>
    <property type="match status" value="1"/>
</dbReference>
<dbReference type="InterPro" id="IPR001584">
    <property type="entry name" value="Integrase_cat-core"/>
</dbReference>
<comment type="caution">
    <text evidence="3">The sequence shown here is derived from an EMBL/GenBank/DDBJ whole genome shotgun (WGS) entry which is preliminary data.</text>
</comment>
<name>A0A4Q8D2R3_9GAMM</name>
<organism evidence="3 4">
    <name type="scientific">Spiribacter vilamensis</name>
    <dbReference type="NCBI Taxonomy" id="531306"/>
    <lineage>
        <taxon>Bacteria</taxon>
        <taxon>Pseudomonadati</taxon>
        <taxon>Pseudomonadota</taxon>
        <taxon>Gammaproteobacteria</taxon>
        <taxon>Chromatiales</taxon>
        <taxon>Ectothiorhodospiraceae</taxon>
        <taxon>Spiribacter</taxon>
    </lineage>
</organism>
<dbReference type="InterPro" id="IPR048020">
    <property type="entry name" value="Transpos_IS3"/>
</dbReference>
<evidence type="ECO:0000259" key="2">
    <source>
        <dbReference type="PROSITE" id="PS50994"/>
    </source>
</evidence>
<accession>A0A4Q8D2R3</accession>
<dbReference type="PANTHER" id="PTHR46889">
    <property type="entry name" value="TRANSPOSASE INSF FOR INSERTION SEQUENCE IS3B-RELATED"/>
    <property type="match status" value="1"/>
</dbReference>
<dbReference type="PROSITE" id="PS50994">
    <property type="entry name" value="INTEGRASE"/>
    <property type="match status" value="1"/>
</dbReference>
<dbReference type="GO" id="GO:0015074">
    <property type="term" value="P:DNA integration"/>
    <property type="evidence" value="ECO:0007669"/>
    <property type="project" value="InterPro"/>
</dbReference>
<dbReference type="EMBL" id="SHLI01000001">
    <property type="protein sequence ID" value="RZU99610.1"/>
    <property type="molecule type" value="Genomic_DNA"/>
</dbReference>
<feature type="domain" description="Integrase catalytic" evidence="2">
    <location>
        <begin position="135"/>
        <end position="303"/>
    </location>
</feature>
<keyword evidence="4" id="KW-1185">Reference proteome</keyword>
<evidence type="ECO:0000256" key="1">
    <source>
        <dbReference type="SAM" id="MobiDB-lite"/>
    </source>
</evidence>
<feature type="region of interest" description="Disordered" evidence="1">
    <location>
        <begin position="114"/>
        <end position="135"/>
    </location>
</feature>
<evidence type="ECO:0000313" key="4">
    <source>
        <dbReference type="Proteomes" id="UP000292298"/>
    </source>
</evidence>
<reference evidence="3 4" key="1">
    <citation type="submission" date="2019-02" db="EMBL/GenBank/DDBJ databases">
        <title>Genomic Encyclopedia of Type Strains, Phase IV (KMG-IV): sequencing the most valuable type-strain genomes for metagenomic binning, comparative biology and taxonomic classification.</title>
        <authorList>
            <person name="Goeker M."/>
        </authorList>
    </citation>
    <scope>NUCLEOTIDE SEQUENCE [LARGE SCALE GENOMIC DNA]</scope>
    <source>
        <strain evidence="3 4">DSM 21056</strain>
    </source>
</reference>
<dbReference type="InterPro" id="IPR036397">
    <property type="entry name" value="RNaseH_sf"/>
</dbReference>
<dbReference type="Pfam" id="PF00665">
    <property type="entry name" value="rve"/>
    <property type="match status" value="1"/>
</dbReference>
<dbReference type="InterPro" id="IPR050900">
    <property type="entry name" value="Transposase_IS3/IS150/IS904"/>
</dbReference>
<protein>
    <submittedName>
        <fullName evidence="3">Transposase InsO family protein</fullName>
    </submittedName>
</protein>